<gene>
    <name evidence="2" type="ORF">NDU88_004628</name>
</gene>
<protein>
    <submittedName>
        <fullName evidence="2">Uncharacterized protein</fullName>
    </submittedName>
</protein>
<proteinExistence type="predicted"/>
<organism evidence="2 3">
    <name type="scientific">Pleurodeles waltl</name>
    <name type="common">Iberian ribbed newt</name>
    <dbReference type="NCBI Taxonomy" id="8319"/>
    <lineage>
        <taxon>Eukaryota</taxon>
        <taxon>Metazoa</taxon>
        <taxon>Chordata</taxon>
        <taxon>Craniata</taxon>
        <taxon>Vertebrata</taxon>
        <taxon>Euteleostomi</taxon>
        <taxon>Amphibia</taxon>
        <taxon>Batrachia</taxon>
        <taxon>Caudata</taxon>
        <taxon>Salamandroidea</taxon>
        <taxon>Salamandridae</taxon>
        <taxon>Pleurodelinae</taxon>
        <taxon>Pleurodeles</taxon>
    </lineage>
</organism>
<dbReference type="Proteomes" id="UP001066276">
    <property type="component" value="Chromosome 11"/>
</dbReference>
<name>A0AAV7LKC6_PLEWA</name>
<feature type="compositionally biased region" description="Basic residues" evidence="1">
    <location>
        <begin position="1"/>
        <end position="12"/>
    </location>
</feature>
<evidence type="ECO:0000313" key="3">
    <source>
        <dbReference type="Proteomes" id="UP001066276"/>
    </source>
</evidence>
<evidence type="ECO:0000313" key="2">
    <source>
        <dbReference type="EMBL" id="KAJ1091507.1"/>
    </source>
</evidence>
<dbReference type="EMBL" id="JANPWB010000015">
    <property type="protein sequence ID" value="KAJ1091507.1"/>
    <property type="molecule type" value="Genomic_DNA"/>
</dbReference>
<comment type="caution">
    <text evidence="2">The sequence shown here is derived from an EMBL/GenBank/DDBJ whole genome shotgun (WGS) entry which is preliminary data.</text>
</comment>
<feature type="region of interest" description="Disordered" evidence="1">
    <location>
        <begin position="1"/>
        <end position="30"/>
    </location>
</feature>
<dbReference type="AlphaFoldDB" id="A0AAV7LKC6"/>
<reference evidence="2" key="1">
    <citation type="journal article" date="2022" name="bioRxiv">
        <title>Sequencing and chromosome-scale assembly of the giantPleurodeles waltlgenome.</title>
        <authorList>
            <person name="Brown T."/>
            <person name="Elewa A."/>
            <person name="Iarovenko S."/>
            <person name="Subramanian E."/>
            <person name="Araus A.J."/>
            <person name="Petzold A."/>
            <person name="Susuki M."/>
            <person name="Suzuki K.-i.T."/>
            <person name="Hayashi T."/>
            <person name="Toyoda A."/>
            <person name="Oliveira C."/>
            <person name="Osipova E."/>
            <person name="Leigh N.D."/>
            <person name="Simon A."/>
            <person name="Yun M.H."/>
        </authorList>
    </citation>
    <scope>NUCLEOTIDE SEQUENCE</scope>
    <source>
        <strain evidence="2">20211129_DDA</strain>
        <tissue evidence="2">Liver</tissue>
    </source>
</reference>
<sequence>MMRGKKKILKRKKGEERHVDDACDGVSDPRSPPAVLNELSILSVCTSPLSGAAAWCPAVWSALGCASAMPEQHGRRNVEDS</sequence>
<evidence type="ECO:0000256" key="1">
    <source>
        <dbReference type="SAM" id="MobiDB-lite"/>
    </source>
</evidence>
<keyword evidence="3" id="KW-1185">Reference proteome</keyword>
<accession>A0AAV7LKC6</accession>